<dbReference type="GO" id="GO:0003677">
    <property type="term" value="F:DNA binding"/>
    <property type="evidence" value="ECO:0007669"/>
    <property type="project" value="InterPro"/>
</dbReference>
<evidence type="ECO:0000256" key="7">
    <source>
        <dbReference type="ARBA" id="ARBA00022932"/>
    </source>
</evidence>
<gene>
    <name evidence="12" type="primary">pol3</name>
</gene>
<dbReference type="GO" id="GO:0006302">
    <property type="term" value="P:double-strand break repair"/>
    <property type="evidence" value="ECO:0007669"/>
    <property type="project" value="TreeGrafter"/>
</dbReference>
<feature type="region of interest" description="Disordered" evidence="9">
    <location>
        <begin position="16"/>
        <end position="61"/>
    </location>
</feature>
<sequence length="684" mass="74930">MCMPIDLEALARLIDSGTHPANPAPGEKEAKNSVLHDENPCRVGYPAPTRQDPAEPGTPPRVGEVSGGVGWVSGGVPDSDFADKDGHKPRFEGGLSGLSGGFSGGHVATPEAGVVEVAGLPEGVEGFELHYIPEVGPGMGELLDLLMRQPVLGVDLETTGLDPHTARPRLLSLAGERFAVVVDLFRVPLEVFRPLFSWEEGPLLVGHNLKFDLLFLLKAGVWRGSGRRLWDTGLAHQVLHAQARMPALKDLAPGLDKTLQTSDWGGPLSSEQVAYAGLDAVVPLSLYGEQKKRARAMGLEKVLEVEHRALPAVAWMELRGVPFAPELWEEAAREAEREAKALRAELPFGVNWNSPAQVLAYLKGEGLDLPDTREDTLAGYREHPLVAKLLRYREAAKRVSTYGKEWAKHLNPATGRIHPSWQQIGAETGRMACRKPNLQQVPRDPALRRAFRPPEGKVLLKADFSQIELRIAAAIAREGRMLQAFREGKDLHALTASLVLGKPLEEVGKEDRQLAKALNFGLLYGLGAEGLRRYALTAYGVKLTLEEAQKLRDAFFRAYPALKRWHRSQPEGEVVVRTLLGRRRTTDRYTEKLNTPVQGTGADGLKMALALLWENRGLLWGAFPVLAVHDEVVLEAPEEGAKEYLETLTALMRRGMEAVLGGAVPVEVEGGIYRDWGATPWEEA</sequence>
<dbReference type="InterPro" id="IPR001098">
    <property type="entry name" value="DNA-dir_DNA_pol_A_palm_dom"/>
</dbReference>
<evidence type="ECO:0000256" key="3">
    <source>
        <dbReference type="ARBA" id="ARBA00020311"/>
    </source>
</evidence>
<dbReference type="CDD" id="cd08639">
    <property type="entry name" value="DNA_pol_A_Aquificae_like"/>
    <property type="match status" value="1"/>
</dbReference>
<dbReference type="PRINTS" id="PR00868">
    <property type="entry name" value="DNAPOLI"/>
</dbReference>
<organism evidence="12">
    <name type="scientific">Thermus brockianus</name>
    <dbReference type="NCBI Taxonomy" id="56956"/>
    <lineage>
        <taxon>Bacteria</taxon>
        <taxon>Thermotogati</taxon>
        <taxon>Deinococcota</taxon>
        <taxon>Deinococci</taxon>
        <taxon>Thermales</taxon>
        <taxon>Thermaceae</taxon>
        <taxon>Thermus</taxon>
    </lineage>
</organism>
<dbReference type="InterPro" id="IPR012337">
    <property type="entry name" value="RNaseH-like_sf"/>
</dbReference>
<name>V5L7P7_THEBO</name>
<dbReference type="Pfam" id="PF01612">
    <property type="entry name" value="DNA_pol_A_exo1"/>
    <property type="match status" value="1"/>
</dbReference>
<dbReference type="SUPFAM" id="SSF56672">
    <property type="entry name" value="DNA/RNA polymerases"/>
    <property type="match status" value="1"/>
</dbReference>
<dbReference type="SMART" id="SM00482">
    <property type="entry name" value="POLAc"/>
    <property type="match status" value="1"/>
</dbReference>
<dbReference type="EMBL" id="KF484881">
    <property type="protein sequence ID" value="AHA46877.1"/>
    <property type="molecule type" value="Genomic_DNA"/>
</dbReference>
<dbReference type="EC" id="2.7.7.7" evidence="2"/>
<dbReference type="PROSITE" id="PS00447">
    <property type="entry name" value="DNA_POLYMERASE_A"/>
    <property type="match status" value="1"/>
</dbReference>
<evidence type="ECO:0000256" key="9">
    <source>
        <dbReference type="SAM" id="MobiDB-lite"/>
    </source>
</evidence>
<evidence type="ECO:0000259" key="10">
    <source>
        <dbReference type="SMART" id="SM00474"/>
    </source>
</evidence>
<evidence type="ECO:0000256" key="5">
    <source>
        <dbReference type="ARBA" id="ARBA00022679"/>
    </source>
</evidence>
<keyword evidence="6" id="KW-0548">Nucleotidyltransferase</keyword>
<dbReference type="AlphaFoldDB" id="V5L7P7"/>
<dbReference type="InterPro" id="IPR043502">
    <property type="entry name" value="DNA/RNA_pol_sf"/>
</dbReference>
<dbReference type="SMART" id="SM00474">
    <property type="entry name" value="35EXOc"/>
    <property type="match status" value="1"/>
</dbReference>
<dbReference type="InterPro" id="IPR002562">
    <property type="entry name" value="3'-5'_exonuclease_dom"/>
</dbReference>
<dbReference type="GO" id="GO:0003887">
    <property type="term" value="F:DNA-directed DNA polymerase activity"/>
    <property type="evidence" value="ECO:0007669"/>
    <property type="project" value="UniProtKB-KW"/>
</dbReference>
<dbReference type="PANTHER" id="PTHR10133:SF62">
    <property type="entry name" value="DNA POLYMERASE THETA"/>
    <property type="match status" value="1"/>
</dbReference>
<feature type="domain" description="3'-5' exonuclease" evidence="10">
    <location>
        <begin position="133"/>
        <end position="295"/>
    </location>
</feature>
<dbReference type="Gene3D" id="1.20.1060.10">
    <property type="entry name" value="Taq DNA Polymerase, Chain T, domain 4"/>
    <property type="match status" value="1"/>
</dbReference>
<evidence type="ECO:0000256" key="4">
    <source>
        <dbReference type="ARBA" id="ARBA00021109"/>
    </source>
</evidence>
<dbReference type="Gene3D" id="1.10.150.20">
    <property type="entry name" value="5' to 3' exonuclease, C-terminal subdomain"/>
    <property type="match status" value="1"/>
</dbReference>
<evidence type="ECO:0000256" key="1">
    <source>
        <dbReference type="ARBA" id="ARBA00007705"/>
    </source>
</evidence>
<dbReference type="NCBIfam" id="NF011539">
    <property type="entry name" value="PRK14975.1-3"/>
    <property type="match status" value="1"/>
</dbReference>
<keyword evidence="5" id="KW-0808">Transferase</keyword>
<proteinExistence type="inferred from homology"/>
<evidence type="ECO:0000256" key="2">
    <source>
        <dbReference type="ARBA" id="ARBA00012417"/>
    </source>
</evidence>
<evidence type="ECO:0000313" key="12">
    <source>
        <dbReference type="EMBL" id="AHA46877.1"/>
    </source>
</evidence>
<evidence type="ECO:0000259" key="11">
    <source>
        <dbReference type="SMART" id="SM00482"/>
    </source>
</evidence>
<comment type="similarity">
    <text evidence="1">Belongs to the DNA polymerase type-A family.</text>
</comment>
<feature type="domain" description="DNA-directed DNA polymerase family A palm" evidence="11">
    <location>
        <begin position="444"/>
        <end position="640"/>
    </location>
</feature>
<dbReference type="Gene3D" id="3.30.420.10">
    <property type="entry name" value="Ribonuclease H-like superfamily/Ribonuclease H"/>
    <property type="match status" value="1"/>
</dbReference>
<dbReference type="InterPro" id="IPR019760">
    <property type="entry name" value="DNA-dir_DNA_pol_A_CS"/>
</dbReference>
<dbReference type="GO" id="GO:0008408">
    <property type="term" value="F:3'-5' exonuclease activity"/>
    <property type="evidence" value="ECO:0007669"/>
    <property type="project" value="InterPro"/>
</dbReference>
<dbReference type="SUPFAM" id="SSF53098">
    <property type="entry name" value="Ribonuclease H-like"/>
    <property type="match status" value="1"/>
</dbReference>
<evidence type="ECO:0000256" key="8">
    <source>
        <dbReference type="ARBA" id="ARBA00049244"/>
    </source>
</evidence>
<comment type="catalytic activity">
    <reaction evidence="8">
        <text>DNA(n) + a 2'-deoxyribonucleoside 5'-triphosphate = DNA(n+1) + diphosphate</text>
        <dbReference type="Rhea" id="RHEA:22508"/>
        <dbReference type="Rhea" id="RHEA-COMP:17339"/>
        <dbReference type="Rhea" id="RHEA-COMP:17340"/>
        <dbReference type="ChEBI" id="CHEBI:33019"/>
        <dbReference type="ChEBI" id="CHEBI:61560"/>
        <dbReference type="ChEBI" id="CHEBI:173112"/>
        <dbReference type="EC" id="2.7.7.7"/>
    </reaction>
</comment>
<feature type="compositionally biased region" description="Basic and acidic residues" evidence="9">
    <location>
        <begin position="26"/>
        <end position="40"/>
    </location>
</feature>
<dbReference type="Pfam" id="PF00476">
    <property type="entry name" value="DNA_pol_A"/>
    <property type="match status" value="1"/>
</dbReference>
<protein>
    <recommendedName>
        <fullName evidence="3">DNA polymerase I</fullName>
        <ecNumber evidence="2">2.7.7.7</ecNumber>
    </recommendedName>
    <alternativeName>
        <fullName evidence="4">DNA polymerase I, thermostable</fullName>
    </alternativeName>
</protein>
<reference evidence="12" key="1">
    <citation type="submission" date="2013-07" db="EMBL/GenBank/DDBJ databases">
        <title>Isothermal DNA amplification by a novel and non-ubiquitous Thermus polymerase A.</title>
        <authorList>
            <person name="Hjorleifsdottir S."/>
            <person name="Blondal T."/>
            <person name="Aevarsson A."/>
            <person name="Fridjonsson O.H."/>
            <person name="Ernstsson S."/>
            <person name="Hreggvidsson G.O."/>
            <person name="Mantyla E."/>
            <person name="Kristjansson J.K."/>
        </authorList>
    </citation>
    <scope>NUCLEOTIDE SEQUENCE</scope>
    <source>
        <strain evidence="12">MAT140</strain>
    </source>
</reference>
<dbReference type="InterPro" id="IPR036397">
    <property type="entry name" value="RNaseH_sf"/>
</dbReference>
<evidence type="ECO:0000256" key="6">
    <source>
        <dbReference type="ARBA" id="ARBA00022695"/>
    </source>
</evidence>
<dbReference type="GO" id="GO:0006261">
    <property type="term" value="P:DNA-templated DNA replication"/>
    <property type="evidence" value="ECO:0007669"/>
    <property type="project" value="InterPro"/>
</dbReference>
<accession>V5L7P7</accession>
<keyword evidence="7" id="KW-0239">DNA-directed DNA polymerase</keyword>
<dbReference type="InterPro" id="IPR002298">
    <property type="entry name" value="DNA_polymerase_A"/>
</dbReference>
<dbReference type="Gene3D" id="3.30.70.370">
    <property type="match status" value="1"/>
</dbReference>
<dbReference type="PANTHER" id="PTHR10133">
    <property type="entry name" value="DNA POLYMERASE I"/>
    <property type="match status" value="1"/>
</dbReference>